<dbReference type="GO" id="GO:0080120">
    <property type="term" value="P:CAAX-box protein maturation"/>
    <property type="evidence" value="ECO:0007669"/>
    <property type="project" value="UniProtKB-ARBA"/>
</dbReference>
<keyword evidence="5" id="KW-1185">Reference proteome</keyword>
<feature type="transmembrane region" description="Helical" evidence="2">
    <location>
        <begin position="287"/>
        <end position="310"/>
    </location>
</feature>
<feature type="compositionally biased region" description="Low complexity" evidence="1">
    <location>
        <begin position="15"/>
        <end position="30"/>
    </location>
</feature>
<feature type="transmembrane region" description="Helical" evidence="2">
    <location>
        <begin position="192"/>
        <end position="211"/>
    </location>
</feature>
<name>A0A1X6WZ08_9MICO</name>
<feature type="domain" description="CAAX prenyl protease 2/Lysostaphin resistance protein A-like" evidence="3">
    <location>
        <begin position="161"/>
        <end position="254"/>
    </location>
</feature>
<evidence type="ECO:0000259" key="3">
    <source>
        <dbReference type="Pfam" id="PF02517"/>
    </source>
</evidence>
<feature type="transmembrane region" description="Helical" evidence="2">
    <location>
        <begin position="124"/>
        <end position="150"/>
    </location>
</feature>
<dbReference type="PANTHER" id="PTHR39430">
    <property type="entry name" value="MEMBRANE-ASSOCIATED PROTEASE-RELATED"/>
    <property type="match status" value="1"/>
</dbReference>
<evidence type="ECO:0000256" key="2">
    <source>
        <dbReference type="SAM" id="Phobius"/>
    </source>
</evidence>
<feature type="transmembrane region" description="Helical" evidence="2">
    <location>
        <begin position="217"/>
        <end position="237"/>
    </location>
</feature>
<dbReference type="Pfam" id="PF02517">
    <property type="entry name" value="Rce1-like"/>
    <property type="match status" value="1"/>
</dbReference>
<dbReference type="InterPro" id="IPR003675">
    <property type="entry name" value="Rce1/LyrA-like_dom"/>
</dbReference>
<keyword evidence="2" id="KW-1133">Transmembrane helix</keyword>
<evidence type="ECO:0000313" key="5">
    <source>
        <dbReference type="Proteomes" id="UP000195981"/>
    </source>
</evidence>
<protein>
    <submittedName>
        <fullName evidence="4">Abortive infection protein</fullName>
    </submittedName>
</protein>
<evidence type="ECO:0000313" key="4">
    <source>
        <dbReference type="EMBL" id="SLM91067.1"/>
    </source>
</evidence>
<dbReference type="AlphaFoldDB" id="A0A1X6WZ08"/>
<accession>A0A1X6WZ08</accession>
<feature type="transmembrane region" description="Helical" evidence="2">
    <location>
        <begin position="162"/>
        <end position="180"/>
    </location>
</feature>
<feature type="transmembrane region" description="Helical" evidence="2">
    <location>
        <begin position="249"/>
        <end position="267"/>
    </location>
</feature>
<dbReference type="GO" id="GO:0004175">
    <property type="term" value="F:endopeptidase activity"/>
    <property type="evidence" value="ECO:0007669"/>
    <property type="project" value="UniProtKB-ARBA"/>
</dbReference>
<dbReference type="PANTHER" id="PTHR39430:SF1">
    <property type="entry name" value="PROTEASE"/>
    <property type="match status" value="1"/>
</dbReference>
<feature type="transmembrane region" description="Helical" evidence="2">
    <location>
        <begin position="42"/>
        <end position="66"/>
    </location>
</feature>
<feature type="transmembrane region" description="Helical" evidence="2">
    <location>
        <begin position="86"/>
        <end position="112"/>
    </location>
</feature>
<keyword evidence="2" id="KW-0812">Transmembrane</keyword>
<dbReference type="Proteomes" id="UP000195981">
    <property type="component" value="Unassembled WGS sequence"/>
</dbReference>
<keyword evidence="2" id="KW-0472">Membrane</keyword>
<reference evidence="4 5" key="1">
    <citation type="submission" date="2017-02" db="EMBL/GenBank/DDBJ databases">
        <authorList>
            <person name="Peterson S.W."/>
        </authorList>
    </citation>
    <scope>NUCLEOTIDE SEQUENCE [LARGE SCALE GENOMIC DNA]</scope>
    <source>
        <strain evidence="4 5">CIP104813</strain>
    </source>
</reference>
<evidence type="ECO:0000256" key="1">
    <source>
        <dbReference type="SAM" id="MobiDB-lite"/>
    </source>
</evidence>
<organism evidence="4 5">
    <name type="scientific">Brachybacterium nesterenkovii</name>
    <dbReference type="NCBI Taxonomy" id="47847"/>
    <lineage>
        <taxon>Bacteria</taxon>
        <taxon>Bacillati</taxon>
        <taxon>Actinomycetota</taxon>
        <taxon>Actinomycetes</taxon>
        <taxon>Micrococcales</taxon>
        <taxon>Dermabacteraceae</taxon>
        <taxon>Brachybacterium</taxon>
    </lineage>
</organism>
<sequence>MPSDPASSDPRAFDPRPATPAVAAPGARRAPGRNGRLTGVQLLVSVILFLVVETLISVIAVVWTVVTSGAVPDPSSGFGVADFDPTGFLVAAVIGAVLAIAGHILVVGPIGARPGQAVGGRGKLAELAAGLGIGSLLIALSTGIIALLGGYRVTGLDPNPQLLAPLAIGIFAAFVEEVFFRGALLRLIDGWLGSWAALALTSVLFGLVHITNDDAGLWGAIAIIIEAGVLLGGAYLLTRRLWLAIGIHLAWNTVQSGIFSFAVSGTGEQHGILQAQLSGPDWLSGGAMGVEGSVVTVIVGLAAGIVMVVLAHRRGNLLPRDRRADRSLTGADGTVPNA</sequence>
<gene>
    <name evidence="4" type="ORF">FM110_06065</name>
</gene>
<feature type="region of interest" description="Disordered" evidence="1">
    <location>
        <begin position="1"/>
        <end position="30"/>
    </location>
</feature>
<proteinExistence type="predicted"/>
<dbReference type="EMBL" id="FWFG01000053">
    <property type="protein sequence ID" value="SLM91067.1"/>
    <property type="molecule type" value="Genomic_DNA"/>
</dbReference>